<proteinExistence type="predicted"/>
<reference evidence="2 3" key="1">
    <citation type="journal article" date="2016" name="Nat. Commun.">
        <title>Thousands of microbial genomes shed light on interconnected biogeochemical processes in an aquifer system.</title>
        <authorList>
            <person name="Anantharaman K."/>
            <person name="Brown C.T."/>
            <person name="Hug L.A."/>
            <person name="Sharon I."/>
            <person name="Castelle C.J."/>
            <person name="Probst A.J."/>
            <person name="Thomas B.C."/>
            <person name="Singh A."/>
            <person name="Wilkins M.J."/>
            <person name="Karaoz U."/>
            <person name="Brodie E.L."/>
            <person name="Williams K.H."/>
            <person name="Hubbard S.S."/>
            <person name="Banfield J.F."/>
        </authorList>
    </citation>
    <scope>NUCLEOTIDE SEQUENCE [LARGE SCALE GENOMIC DNA]</scope>
</reference>
<feature type="transmembrane region" description="Helical" evidence="1">
    <location>
        <begin position="198"/>
        <end position="216"/>
    </location>
</feature>
<name>A0A1G2CKP5_9BACT</name>
<evidence type="ECO:0008006" key="4">
    <source>
        <dbReference type="Google" id="ProtNLM"/>
    </source>
</evidence>
<organism evidence="2 3">
    <name type="scientific">Candidatus Liptonbacteria bacterium RIFCSPLOWO2_01_FULL_56_20</name>
    <dbReference type="NCBI Taxonomy" id="1798652"/>
    <lineage>
        <taxon>Bacteria</taxon>
        <taxon>Candidatus Liptoniibacteriota</taxon>
    </lineage>
</organism>
<dbReference type="AlphaFoldDB" id="A0A1G2CKP5"/>
<protein>
    <recommendedName>
        <fullName evidence="4">DUF1189 domain-containing protein</fullName>
    </recommendedName>
</protein>
<dbReference type="Proteomes" id="UP000178495">
    <property type="component" value="Unassembled WGS sequence"/>
</dbReference>
<dbReference type="EMBL" id="MHLC01000015">
    <property type="protein sequence ID" value="OGZ01300.1"/>
    <property type="molecule type" value="Genomic_DNA"/>
</dbReference>
<keyword evidence="1" id="KW-0472">Membrane</keyword>
<keyword evidence="1" id="KW-1133">Transmembrane helix</keyword>
<feature type="transmembrane region" description="Helical" evidence="1">
    <location>
        <begin position="31"/>
        <end position="55"/>
    </location>
</feature>
<dbReference type="InterPro" id="IPR009574">
    <property type="entry name" value="DUF1189"/>
</dbReference>
<feature type="transmembrane region" description="Helical" evidence="1">
    <location>
        <begin position="228"/>
        <end position="247"/>
    </location>
</feature>
<gene>
    <name evidence="2" type="ORF">A3A43_02205</name>
</gene>
<accession>A0A1G2CKP5</accession>
<evidence type="ECO:0000256" key="1">
    <source>
        <dbReference type="SAM" id="Phobius"/>
    </source>
</evidence>
<dbReference type="Pfam" id="PF06691">
    <property type="entry name" value="DUF1189"/>
    <property type="match status" value="1"/>
</dbReference>
<sequence length="280" mass="31113">MDLLAAMRKSIYSPEFYRDLLARPLSFSFKYFYSLALALSLVFTVWFSLSAIPFLQTLMRTLEPAILASYPDELVVTIQGGKASVNVAEPYPVPLPDELRALVGRANESLPENLFVINTKEPFTLEGFRGYDTAILLTEEAFVIRDKDGIRVQELSQVPNVKIDKSSVVSVVGYLAPLLRWLIPVVVFAIFIGLLAFMSAKLVYLLFGALLVWVVGKIRHVKFGYAKAYQIGMHAITLSVLVGALSFLGFPKIPYLFTILFVVMAWLNLAPERAPKGGVA</sequence>
<feature type="transmembrane region" description="Helical" evidence="1">
    <location>
        <begin position="253"/>
        <end position="270"/>
    </location>
</feature>
<feature type="transmembrane region" description="Helical" evidence="1">
    <location>
        <begin position="171"/>
        <end position="192"/>
    </location>
</feature>
<evidence type="ECO:0000313" key="3">
    <source>
        <dbReference type="Proteomes" id="UP000178495"/>
    </source>
</evidence>
<keyword evidence="1" id="KW-0812">Transmembrane</keyword>
<evidence type="ECO:0000313" key="2">
    <source>
        <dbReference type="EMBL" id="OGZ01300.1"/>
    </source>
</evidence>
<comment type="caution">
    <text evidence="2">The sequence shown here is derived from an EMBL/GenBank/DDBJ whole genome shotgun (WGS) entry which is preliminary data.</text>
</comment>